<accession>A0A366DT06</accession>
<evidence type="ECO:0000313" key="1">
    <source>
        <dbReference type="EMBL" id="RBO92629.1"/>
    </source>
</evidence>
<protein>
    <recommendedName>
        <fullName evidence="3">HEAT repeat protein</fullName>
    </recommendedName>
</protein>
<evidence type="ECO:0000313" key="2">
    <source>
        <dbReference type="Proteomes" id="UP000252586"/>
    </source>
</evidence>
<reference evidence="1 2" key="1">
    <citation type="submission" date="2018-06" db="EMBL/GenBank/DDBJ databases">
        <title>Genomic Encyclopedia of Type Strains, Phase IV (KMG-IV): sequencing the most valuable type-strain genomes for metagenomic binning, comparative biology and taxonomic classification.</title>
        <authorList>
            <person name="Goeker M."/>
        </authorList>
    </citation>
    <scope>NUCLEOTIDE SEQUENCE [LARGE SCALE GENOMIC DNA]</scope>
    <source>
        <strain evidence="1 2">DSM 44599</strain>
    </source>
</reference>
<comment type="caution">
    <text evidence="1">The sequence shown here is derived from an EMBL/GenBank/DDBJ whole genome shotgun (WGS) entry which is preliminary data.</text>
</comment>
<dbReference type="SUPFAM" id="SSF48371">
    <property type="entry name" value="ARM repeat"/>
    <property type="match status" value="1"/>
</dbReference>
<dbReference type="Gene3D" id="1.25.10.10">
    <property type="entry name" value="Leucine-rich Repeat Variant"/>
    <property type="match status" value="1"/>
</dbReference>
<sequence length="172" mass="19163">MRIDDAAWQVILGAASVPGQPPTTPNEILRHFGVEDGKRLGLDLMESAAARRDPDDLEAAMIVASLFGIDADHVEIYLRLATENWHRAQESITFQLGLFGDPRAVDVLLRLCEWVPDHLAWDDNRALASKAVHALARIPGDDAERALLSVLSSEDPTVRAMARRQHDKRTRR</sequence>
<dbReference type="AlphaFoldDB" id="A0A366DT06"/>
<organism evidence="1 2">
    <name type="scientific">Nocardia puris</name>
    <dbReference type="NCBI Taxonomy" id="208602"/>
    <lineage>
        <taxon>Bacteria</taxon>
        <taxon>Bacillati</taxon>
        <taxon>Actinomycetota</taxon>
        <taxon>Actinomycetes</taxon>
        <taxon>Mycobacteriales</taxon>
        <taxon>Nocardiaceae</taxon>
        <taxon>Nocardia</taxon>
    </lineage>
</organism>
<name>A0A366DT06_9NOCA</name>
<keyword evidence="2" id="KW-1185">Reference proteome</keyword>
<evidence type="ECO:0008006" key="3">
    <source>
        <dbReference type="Google" id="ProtNLM"/>
    </source>
</evidence>
<proteinExistence type="predicted"/>
<gene>
    <name evidence="1" type="ORF">DFR74_103273</name>
</gene>
<dbReference type="InterPro" id="IPR011989">
    <property type="entry name" value="ARM-like"/>
</dbReference>
<dbReference type="Proteomes" id="UP000252586">
    <property type="component" value="Unassembled WGS sequence"/>
</dbReference>
<dbReference type="InterPro" id="IPR016024">
    <property type="entry name" value="ARM-type_fold"/>
</dbReference>
<dbReference type="EMBL" id="QNRE01000003">
    <property type="protein sequence ID" value="RBO92629.1"/>
    <property type="molecule type" value="Genomic_DNA"/>
</dbReference>